<evidence type="ECO:0000256" key="4">
    <source>
        <dbReference type="ARBA" id="ARBA00022692"/>
    </source>
</evidence>
<gene>
    <name evidence="15" type="ORF">SAMN04488505_101230</name>
</gene>
<feature type="domain" description="TonB-dependent receptor-like beta-barrel" evidence="13">
    <location>
        <begin position="370"/>
        <end position="638"/>
    </location>
</feature>
<dbReference type="InterPro" id="IPR039426">
    <property type="entry name" value="TonB-dep_rcpt-like"/>
</dbReference>
<keyword evidence="16" id="KW-1185">Reference proteome</keyword>
<evidence type="ECO:0000256" key="2">
    <source>
        <dbReference type="ARBA" id="ARBA00022448"/>
    </source>
</evidence>
<accession>A0A1H7H8Q3</accession>
<evidence type="ECO:0000256" key="5">
    <source>
        <dbReference type="ARBA" id="ARBA00022729"/>
    </source>
</evidence>
<dbReference type="PANTHER" id="PTHR30069:SF29">
    <property type="entry name" value="HEMOGLOBIN AND HEMOGLOBIN-HAPTOGLOBIN-BINDING PROTEIN 1-RELATED"/>
    <property type="match status" value="1"/>
</dbReference>
<keyword evidence="9 10" id="KW-0998">Cell outer membrane</keyword>
<evidence type="ECO:0000313" key="15">
    <source>
        <dbReference type="EMBL" id="SEK45410.1"/>
    </source>
</evidence>
<evidence type="ECO:0000256" key="1">
    <source>
        <dbReference type="ARBA" id="ARBA00004571"/>
    </source>
</evidence>
<dbReference type="GO" id="GO:0009279">
    <property type="term" value="C:cell outer membrane"/>
    <property type="evidence" value="ECO:0007669"/>
    <property type="project" value="UniProtKB-SubCell"/>
</dbReference>
<evidence type="ECO:0000256" key="9">
    <source>
        <dbReference type="ARBA" id="ARBA00023237"/>
    </source>
</evidence>
<evidence type="ECO:0000256" key="10">
    <source>
        <dbReference type="PROSITE-ProRule" id="PRU01360"/>
    </source>
</evidence>
<dbReference type="STRING" id="573321.SAMN04488505_101230"/>
<evidence type="ECO:0000259" key="14">
    <source>
        <dbReference type="Pfam" id="PF07715"/>
    </source>
</evidence>
<keyword evidence="4 10" id="KW-0812">Transmembrane</keyword>
<evidence type="ECO:0000256" key="12">
    <source>
        <dbReference type="SAM" id="SignalP"/>
    </source>
</evidence>
<dbReference type="Pfam" id="PF07715">
    <property type="entry name" value="Plug"/>
    <property type="match status" value="1"/>
</dbReference>
<dbReference type="GO" id="GO:0044718">
    <property type="term" value="P:siderophore transmembrane transport"/>
    <property type="evidence" value="ECO:0007669"/>
    <property type="project" value="TreeGrafter"/>
</dbReference>
<feature type="chain" id="PRO_5011491310" evidence="12">
    <location>
        <begin position="21"/>
        <end position="682"/>
    </location>
</feature>
<keyword evidence="7 10" id="KW-0472">Membrane</keyword>
<dbReference type="Gene3D" id="2.170.130.10">
    <property type="entry name" value="TonB-dependent receptor, plug domain"/>
    <property type="match status" value="1"/>
</dbReference>
<dbReference type="Pfam" id="PF00593">
    <property type="entry name" value="TonB_dep_Rec_b-barrel"/>
    <property type="match status" value="1"/>
</dbReference>
<name>A0A1H7H8Q3_9BACT</name>
<sequence>MKQLMALFFCCLLCRINSFAQDTTVQLKDVVVTGQYQAQSVKQSVYRVRIINSERIQLRGATDVIGVLSNELGIRLSNDATLGETDVELMGMPGQNVKVLLDGVPLVDRGSTKQSLSQVDVNSIERIEIVEGPMSVVYGTDALAGVINIITKKRTDNLTVTARVQEETVGTEYKPFHGKGLHNKNIGLQWGHGSWFANGGYTRNNFGGWQGDYTGRKKEWHPKDQSFASGMLGYGNRTWEVWYRLDHLHENIKNQGDINTGNYKATDQFFYTNRYTHQVQAAWKPGERLSVNGALSYQDYQRKTETTIKDFRTNTATLSGDAGAQDVSKFSTFFFRSTVQYKISEGISLQPGVEYKRDASSGQRIEGSPVISDYAFFASAEVKPATWLNIRPGLRFSKNAVYDAPPVIPSINTRFALRKDLDLRLSYARGFRAPALRELYFYFFDASHSIKGNSSLKAEYSHSVNGSLSWQALSKDPLHYTIALSGFYNDFNNLIDVGYDAVDPSISTYININKFKTTGGMLEHSLQWKNLQATLGFLYIGRYNRFADDTAYTKTGSSPTFTWTPEVNANIIYHIKRIGATVNIFYKFSGVRPTYELVAVNNAEVVHLAKTAAFHYADVTASKRINKYLTLNAGVKNVLNVDRLKSTSADIGQAHSTGGPVLMWYGRSYFLGLNFRWAKIKN</sequence>
<evidence type="ECO:0000256" key="7">
    <source>
        <dbReference type="ARBA" id="ARBA00023136"/>
    </source>
</evidence>
<dbReference type="Proteomes" id="UP000198984">
    <property type="component" value="Unassembled WGS sequence"/>
</dbReference>
<dbReference type="InterPro" id="IPR037066">
    <property type="entry name" value="Plug_dom_sf"/>
</dbReference>
<organism evidence="15 16">
    <name type="scientific">Chitinophaga rupis</name>
    <dbReference type="NCBI Taxonomy" id="573321"/>
    <lineage>
        <taxon>Bacteria</taxon>
        <taxon>Pseudomonadati</taxon>
        <taxon>Bacteroidota</taxon>
        <taxon>Chitinophagia</taxon>
        <taxon>Chitinophagales</taxon>
        <taxon>Chitinophagaceae</taxon>
        <taxon>Chitinophaga</taxon>
    </lineage>
</organism>
<evidence type="ECO:0000256" key="11">
    <source>
        <dbReference type="RuleBase" id="RU003357"/>
    </source>
</evidence>
<dbReference type="PROSITE" id="PS52016">
    <property type="entry name" value="TONB_DEPENDENT_REC_3"/>
    <property type="match status" value="1"/>
</dbReference>
<evidence type="ECO:0000313" key="16">
    <source>
        <dbReference type="Proteomes" id="UP000198984"/>
    </source>
</evidence>
<keyword evidence="5 12" id="KW-0732">Signal</keyword>
<evidence type="ECO:0000256" key="6">
    <source>
        <dbReference type="ARBA" id="ARBA00023077"/>
    </source>
</evidence>
<dbReference type="PANTHER" id="PTHR30069">
    <property type="entry name" value="TONB-DEPENDENT OUTER MEMBRANE RECEPTOR"/>
    <property type="match status" value="1"/>
</dbReference>
<dbReference type="RefSeq" id="WP_202909107.1">
    <property type="nucleotide sequence ID" value="NZ_FOBB01000001.1"/>
</dbReference>
<proteinExistence type="inferred from homology"/>
<keyword evidence="3 10" id="KW-1134">Transmembrane beta strand</keyword>
<evidence type="ECO:0000256" key="3">
    <source>
        <dbReference type="ARBA" id="ARBA00022452"/>
    </source>
</evidence>
<dbReference type="Gene3D" id="2.40.170.20">
    <property type="entry name" value="TonB-dependent receptor, beta-barrel domain"/>
    <property type="match status" value="1"/>
</dbReference>
<evidence type="ECO:0000256" key="8">
    <source>
        <dbReference type="ARBA" id="ARBA00023170"/>
    </source>
</evidence>
<comment type="subcellular location">
    <subcellularLocation>
        <location evidence="1 10">Cell outer membrane</location>
        <topology evidence="1 10">Multi-pass membrane protein</topology>
    </subcellularLocation>
</comment>
<dbReference type="EMBL" id="FOBB01000001">
    <property type="protein sequence ID" value="SEK45410.1"/>
    <property type="molecule type" value="Genomic_DNA"/>
</dbReference>
<reference evidence="15 16" key="1">
    <citation type="submission" date="2016-10" db="EMBL/GenBank/DDBJ databases">
        <authorList>
            <person name="de Groot N.N."/>
        </authorList>
    </citation>
    <scope>NUCLEOTIDE SEQUENCE [LARGE SCALE GENOMIC DNA]</scope>
    <source>
        <strain evidence="15 16">DSM 21039</strain>
    </source>
</reference>
<keyword evidence="8 15" id="KW-0675">Receptor</keyword>
<keyword evidence="2 10" id="KW-0813">Transport</keyword>
<feature type="signal peptide" evidence="12">
    <location>
        <begin position="1"/>
        <end position="20"/>
    </location>
</feature>
<keyword evidence="6 11" id="KW-0798">TonB box</keyword>
<feature type="domain" description="TonB-dependent receptor plug" evidence="14">
    <location>
        <begin position="42"/>
        <end position="146"/>
    </location>
</feature>
<dbReference type="AlphaFoldDB" id="A0A1H7H8Q3"/>
<protein>
    <submittedName>
        <fullName evidence="15">Outer membrane receptor for ferrienterochelin and colicins</fullName>
    </submittedName>
</protein>
<comment type="similarity">
    <text evidence="10 11">Belongs to the TonB-dependent receptor family.</text>
</comment>
<dbReference type="SUPFAM" id="SSF56935">
    <property type="entry name" value="Porins"/>
    <property type="match status" value="1"/>
</dbReference>
<dbReference type="GO" id="GO:0015344">
    <property type="term" value="F:siderophore uptake transmembrane transporter activity"/>
    <property type="evidence" value="ECO:0007669"/>
    <property type="project" value="TreeGrafter"/>
</dbReference>
<dbReference type="InterPro" id="IPR012910">
    <property type="entry name" value="Plug_dom"/>
</dbReference>
<dbReference type="InterPro" id="IPR036942">
    <property type="entry name" value="Beta-barrel_TonB_sf"/>
</dbReference>
<evidence type="ECO:0000259" key="13">
    <source>
        <dbReference type="Pfam" id="PF00593"/>
    </source>
</evidence>
<dbReference type="InterPro" id="IPR000531">
    <property type="entry name" value="Beta-barrel_TonB"/>
</dbReference>